<keyword evidence="1" id="KW-0472">Membrane</keyword>
<accession>A0A2H3TM67</accession>
<evidence type="ECO:0000313" key="3">
    <source>
        <dbReference type="Proteomes" id="UP000219369"/>
    </source>
</evidence>
<dbReference type="VEuPathDB" id="FungiDB:FOC4_g10001367"/>
<evidence type="ECO:0000313" key="2">
    <source>
        <dbReference type="EMBL" id="SCO85860.1"/>
    </source>
</evidence>
<gene>
    <name evidence="2" type="ORF">FRV6_09987</name>
</gene>
<dbReference type="Proteomes" id="UP000219369">
    <property type="component" value="Unassembled WGS sequence"/>
</dbReference>
<sequence>MDTTKRQEAGVGITLNDLIAMIATIFRAILAFVALEVLAQLKWDWITETFRPVGDMQRYDDASRIAWGSLMLLQNVFKRQPQAIIAVVVVVTSLAIGPVTQQTIQPYYCAQIAPERLA</sequence>
<dbReference type="VEuPathDB" id="FungiDB:FOIG_13895"/>
<feature type="transmembrane region" description="Helical" evidence="1">
    <location>
        <begin position="83"/>
        <end position="100"/>
    </location>
</feature>
<dbReference type="PANTHER" id="PTHR35394:SF5">
    <property type="entry name" value="DUF3176 DOMAIN-CONTAINING PROTEIN"/>
    <property type="match status" value="1"/>
</dbReference>
<dbReference type="PANTHER" id="PTHR35394">
    <property type="entry name" value="DUF3176 DOMAIN-CONTAINING PROTEIN"/>
    <property type="match status" value="1"/>
</dbReference>
<evidence type="ECO:0000256" key="1">
    <source>
        <dbReference type="SAM" id="Phobius"/>
    </source>
</evidence>
<feature type="transmembrane region" description="Helical" evidence="1">
    <location>
        <begin position="18"/>
        <end position="39"/>
    </location>
</feature>
<reference evidence="3" key="1">
    <citation type="submission" date="2016-09" db="EMBL/GenBank/DDBJ databases">
        <authorList>
            <person name="Guldener U."/>
        </authorList>
    </citation>
    <scope>NUCLEOTIDE SEQUENCE [LARGE SCALE GENOMIC DNA]</scope>
    <source>
        <strain evidence="3">V64-1</strain>
    </source>
</reference>
<keyword evidence="1" id="KW-0812">Transmembrane</keyword>
<organism evidence="2 3">
    <name type="scientific">Fusarium oxysporum</name>
    <name type="common">Fusarium vascular wilt</name>
    <dbReference type="NCBI Taxonomy" id="5507"/>
    <lineage>
        <taxon>Eukaryota</taxon>
        <taxon>Fungi</taxon>
        <taxon>Dikarya</taxon>
        <taxon>Ascomycota</taxon>
        <taxon>Pezizomycotina</taxon>
        <taxon>Sordariomycetes</taxon>
        <taxon>Hypocreomycetidae</taxon>
        <taxon>Hypocreales</taxon>
        <taxon>Nectriaceae</taxon>
        <taxon>Fusarium</taxon>
        <taxon>Fusarium oxysporum species complex</taxon>
    </lineage>
</organism>
<dbReference type="Pfam" id="PF11374">
    <property type="entry name" value="DUF3176"/>
    <property type="match status" value="1"/>
</dbReference>
<dbReference type="InterPro" id="IPR021514">
    <property type="entry name" value="DUF3176"/>
</dbReference>
<dbReference type="EMBL" id="FMJY01000005">
    <property type="protein sequence ID" value="SCO85860.1"/>
    <property type="molecule type" value="Genomic_DNA"/>
</dbReference>
<protein>
    <submittedName>
        <fullName evidence="2">Uncharacterized protein</fullName>
    </submittedName>
</protein>
<keyword evidence="1" id="KW-1133">Transmembrane helix</keyword>
<dbReference type="OrthoDB" id="5242705at2759"/>
<name>A0A2H3TM67_FUSOX</name>
<dbReference type="AlphaFoldDB" id="A0A2H3TM67"/>
<proteinExistence type="predicted"/>